<accession>A0A9C6WZI9</accession>
<comment type="similarity">
    <text evidence="1 6">Belongs to the glycosyl hydrolase 1 family.</text>
</comment>
<dbReference type="GO" id="GO:0008422">
    <property type="term" value="F:beta-glucosidase activity"/>
    <property type="evidence" value="ECO:0007669"/>
    <property type="project" value="TreeGrafter"/>
</dbReference>
<dbReference type="InterPro" id="IPR018120">
    <property type="entry name" value="Glyco_hydro_1_AS"/>
</dbReference>
<dbReference type="Proteomes" id="UP000504606">
    <property type="component" value="Unplaced"/>
</dbReference>
<proteinExistence type="inferred from homology"/>
<name>A0A9C6WZI9_FRAOC</name>
<dbReference type="Pfam" id="PF00232">
    <property type="entry name" value="Glyco_hydro_1"/>
    <property type="match status" value="1"/>
</dbReference>
<evidence type="ECO:0000256" key="3">
    <source>
        <dbReference type="ARBA" id="ARBA00022801"/>
    </source>
</evidence>
<dbReference type="KEGG" id="foc:113214467"/>
<evidence type="ECO:0000256" key="6">
    <source>
        <dbReference type="RuleBase" id="RU003690"/>
    </source>
</evidence>
<protein>
    <recommendedName>
        <fullName evidence="2">beta-glucosidase</fullName>
        <ecNumber evidence="2">3.2.1.21</ecNumber>
    </recommendedName>
</protein>
<sequence>MLPPMYAQLGWFAHPIFSETGDYPPAMKERVMVNSLAEGRSRSRLPTFTPEDVALVKGSADFFALNHYSSYLATPQPDDGGRRGVTSRDNDIGVLKTKDPKWPGSAVYWLKTVPWGFRKLLVWVRDQYGNPPLYVTENGFADRGEIHDTGRQEYLMGYLEELLNAIHADGCDVRGYMTWSLLDNFEWTDGYQVLFGMHAVNFTDPARPRTPKESATLFKQLTSTRRLPTTEEKEMCLRSGICHTRRPDPRAVDTNEV</sequence>
<evidence type="ECO:0000313" key="7">
    <source>
        <dbReference type="Proteomes" id="UP000504606"/>
    </source>
</evidence>
<dbReference type="InterPro" id="IPR017853">
    <property type="entry name" value="GH"/>
</dbReference>
<dbReference type="PANTHER" id="PTHR10353">
    <property type="entry name" value="GLYCOSYL HYDROLASE"/>
    <property type="match status" value="1"/>
</dbReference>
<organism evidence="7 8">
    <name type="scientific">Frankliniella occidentalis</name>
    <name type="common">Western flower thrips</name>
    <name type="synonym">Euthrips occidentalis</name>
    <dbReference type="NCBI Taxonomy" id="133901"/>
    <lineage>
        <taxon>Eukaryota</taxon>
        <taxon>Metazoa</taxon>
        <taxon>Ecdysozoa</taxon>
        <taxon>Arthropoda</taxon>
        <taxon>Hexapoda</taxon>
        <taxon>Insecta</taxon>
        <taxon>Pterygota</taxon>
        <taxon>Neoptera</taxon>
        <taxon>Paraneoptera</taxon>
        <taxon>Thysanoptera</taxon>
        <taxon>Terebrantia</taxon>
        <taxon>Thripoidea</taxon>
        <taxon>Thripidae</taxon>
        <taxon>Frankliniella</taxon>
    </lineage>
</organism>
<keyword evidence="4" id="KW-0326">Glycosidase</keyword>
<dbReference type="PROSITE" id="PS00572">
    <property type="entry name" value="GLYCOSYL_HYDROL_F1_1"/>
    <property type="match status" value="1"/>
</dbReference>
<gene>
    <name evidence="8" type="primary">LOC113214467</name>
</gene>
<dbReference type="PRINTS" id="PR00131">
    <property type="entry name" value="GLHYDRLASE1"/>
</dbReference>
<dbReference type="OrthoDB" id="65569at2759"/>
<dbReference type="InterPro" id="IPR001360">
    <property type="entry name" value="Glyco_hydro_1"/>
</dbReference>
<evidence type="ECO:0000256" key="5">
    <source>
        <dbReference type="PROSITE-ProRule" id="PRU10055"/>
    </source>
</evidence>
<dbReference type="SUPFAM" id="SSF51445">
    <property type="entry name" value="(Trans)glycosidases"/>
    <property type="match status" value="1"/>
</dbReference>
<keyword evidence="3" id="KW-0378">Hydrolase</keyword>
<dbReference type="Gene3D" id="3.20.20.80">
    <property type="entry name" value="Glycosidases"/>
    <property type="match status" value="1"/>
</dbReference>
<feature type="active site" description="Nucleophile" evidence="5">
    <location>
        <position position="137"/>
    </location>
</feature>
<dbReference type="EC" id="3.2.1.21" evidence="2"/>
<dbReference type="GO" id="GO:0005975">
    <property type="term" value="P:carbohydrate metabolic process"/>
    <property type="evidence" value="ECO:0007669"/>
    <property type="project" value="InterPro"/>
</dbReference>
<dbReference type="AlphaFoldDB" id="A0A9C6WZI9"/>
<dbReference type="GeneID" id="113214467"/>
<reference evidence="8" key="1">
    <citation type="submission" date="2025-08" db="UniProtKB">
        <authorList>
            <consortium name="RefSeq"/>
        </authorList>
    </citation>
    <scope>IDENTIFICATION</scope>
    <source>
        <tissue evidence="8">Whole organism</tissue>
    </source>
</reference>
<evidence type="ECO:0000256" key="2">
    <source>
        <dbReference type="ARBA" id="ARBA00012744"/>
    </source>
</evidence>
<keyword evidence="7" id="KW-1185">Reference proteome</keyword>
<dbReference type="RefSeq" id="XP_052126079.1">
    <property type="nucleotide sequence ID" value="XM_052270119.1"/>
</dbReference>
<evidence type="ECO:0000256" key="1">
    <source>
        <dbReference type="ARBA" id="ARBA00010838"/>
    </source>
</evidence>
<evidence type="ECO:0000313" key="8">
    <source>
        <dbReference type="RefSeq" id="XP_052126079.1"/>
    </source>
</evidence>
<evidence type="ECO:0000256" key="4">
    <source>
        <dbReference type="ARBA" id="ARBA00023295"/>
    </source>
</evidence>
<dbReference type="PANTHER" id="PTHR10353:SF36">
    <property type="entry name" value="LP05116P"/>
    <property type="match status" value="1"/>
</dbReference>